<accession>A0A418Q523</accession>
<evidence type="ECO:0000313" key="3">
    <source>
        <dbReference type="Proteomes" id="UP000285278"/>
    </source>
</evidence>
<keyword evidence="1" id="KW-1133">Transmembrane helix</keyword>
<proteinExistence type="predicted"/>
<name>A0A418Q523_9CORY</name>
<comment type="caution">
    <text evidence="2">The sequence shown here is derived from an EMBL/GenBank/DDBJ whole genome shotgun (WGS) entry which is preliminary data.</text>
</comment>
<dbReference type="AlphaFoldDB" id="A0A418Q523"/>
<feature type="transmembrane region" description="Helical" evidence="1">
    <location>
        <begin position="153"/>
        <end position="173"/>
    </location>
</feature>
<dbReference type="STRING" id="1451189.CFAL_01735"/>
<reference evidence="2 3" key="1">
    <citation type="submission" date="2018-09" db="EMBL/GenBank/DDBJ databases">
        <title>Optimization and identification of Corynebacterium falsenii FN1-14 from fish paste.</title>
        <authorList>
            <person name="Daroonpunt R."/>
            <person name="Tanasupawat S."/>
        </authorList>
    </citation>
    <scope>NUCLEOTIDE SEQUENCE [LARGE SCALE GENOMIC DNA]</scope>
    <source>
        <strain evidence="2 3">FN1-14</strain>
    </source>
</reference>
<dbReference type="EMBL" id="QXJK01000014">
    <property type="protein sequence ID" value="RIX33597.1"/>
    <property type="molecule type" value="Genomic_DNA"/>
</dbReference>
<keyword evidence="3" id="KW-1185">Reference proteome</keyword>
<feature type="transmembrane region" description="Helical" evidence="1">
    <location>
        <begin position="111"/>
        <end position="133"/>
    </location>
</feature>
<feature type="transmembrane region" description="Helical" evidence="1">
    <location>
        <begin position="68"/>
        <end position="90"/>
    </location>
</feature>
<protein>
    <submittedName>
        <fullName evidence="2">DUF3180 domain-containing protein</fullName>
    </submittedName>
</protein>
<dbReference type="Proteomes" id="UP000285278">
    <property type="component" value="Unassembled WGS sequence"/>
</dbReference>
<evidence type="ECO:0000256" key="1">
    <source>
        <dbReference type="SAM" id="Phobius"/>
    </source>
</evidence>
<dbReference type="InterPro" id="IPR021517">
    <property type="entry name" value="DUF3180"/>
</dbReference>
<keyword evidence="1" id="KW-0812">Transmembrane</keyword>
<organism evidence="2 3">
    <name type="scientific">Corynebacterium falsenii</name>
    <dbReference type="NCBI Taxonomy" id="108486"/>
    <lineage>
        <taxon>Bacteria</taxon>
        <taxon>Bacillati</taxon>
        <taxon>Actinomycetota</taxon>
        <taxon>Actinomycetes</taxon>
        <taxon>Mycobacteriales</taxon>
        <taxon>Corynebacteriaceae</taxon>
        <taxon>Corynebacterium</taxon>
    </lineage>
</organism>
<dbReference type="OrthoDB" id="4426699at2"/>
<feature type="transmembrane region" description="Helical" evidence="1">
    <location>
        <begin position="38"/>
        <end position="62"/>
    </location>
</feature>
<keyword evidence="1" id="KW-0472">Membrane</keyword>
<gene>
    <name evidence="2" type="ORF">D3M95_10035</name>
</gene>
<evidence type="ECO:0000313" key="2">
    <source>
        <dbReference type="EMBL" id="RIX33597.1"/>
    </source>
</evidence>
<dbReference type="Pfam" id="PF11377">
    <property type="entry name" value="DUF3180"/>
    <property type="match status" value="1"/>
</dbReference>
<sequence>MLTRLRFAASLPWRIRQPGTDRGQWGCKIARVKNIKRINIFALVGVFVAAALIAFVTALGFYGDFPAINVLASTLMWVMAVVCGIAGWVIRRRIANGEVGMDRSQLNPVTVAQWLALGQAVAWVGAVIGGLYVGVGFYVVPKASTLMAASEDIPGVVSGALACVAATIAGVWLERSCIAPPPDAPEPPLRSGAAA</sequence>